<evidence type="ECO:0000256" key="1">
    <source>
        <dbReference type="SAM" id="Phobius"/>
    </source>
</evidence>
<gene>
    <name evidence="2" type="ORF">E2C01_098784</name>
</gene>
<accession>A0A5B7K7U6</accession>
<keyword evidence="1" id="KW-1133">Transmembrane helix</keyword>
<keyword evidence="1" id="KW-0812">Transmembrane</keyword>
<evidence type="ECO:0000313" key="3">
    <source>
        <dbReference type="Proteomes" id="UP000324222"/>
    </source>
</evidence>
<reference evidence="2 3" key="1">
    <citation type="submission" date="2019-05" db="EMBL/GenBank/DDBJ databases">
        <title>Another draft genome of Portunus trituberculatus and its Hox gene families provides insights of decapod evolution.</title>
        <authorList>
            <person name="Jeong J.-H."/>
            <person name="Song I."/>
            <person name="Kim S."/>
            <person name="Choi T."/>
            <person name="Kim D."/>
            <person name="Ryu S."/>
            <person name="Kim W."/>
        </authorList>
    </citation>
    <scope>NUCLEOTIDE SEQUENCE [LARGE SCALE GENOMIC DNA]</scope>
    <source>
        <tissue evidence="2">Muscle</tissue>
    </source>
</reference>
<keyword evidence="1" id="KW-0472">Membrane</keyword>
<dbReference type="Proteomes" id="UP000324222">
    <property type="component" value="Unassembled WGS sequence"/>
</dbReference>
<protein>
    <submittedName>
        <fullName evidence="2">Uncharacterized protein</fullName>
    </submittedName>
</protein>
<keyword evidence="3" id="KW-1185">Reference proteome</keyword>
<proteinExistence type="predicted"/>
<dbReference type="OrthoDB" id="10257471at2759"/>
<dbReference type="Gene3D" id="1.20.120.520">
    <property type="entry name" value="nmb1532 protein domain like"/>
    <property type="match status" value="1"/>
</dbReference>
<dbReference type="EMBL" id="VSRR010134940">
    <property type="protein sequence ID" value="MPD03160.1"/>
    <property type="molecule type" value="Genomic_DNA"/>
</dbReference>
<sequence>MSCVDFRDVPEVVSLLQDLDTTLWEFKSHESIENIFIMDQLKNRLKQHQISNTAVCDCHNDNQLSDVGGFYSACTCPASFSLLYQSFIYFHLLHLFYSLCLSLSLSLSLSLLYQSIF</sequence>
<dbReference type="AlphaFoldDB" id="A0A5B7K7U6"/>
<evidence type="ECO:0000313" key="2">
    <source>
        <dbReference type="EMBL" id="MPD03160.1"/>
    </source>
</evidence>
<comment type="caution">
    <text evidence="2">The sequence shown here is derived from an EMBL/GenBank/DDBJ whole genome shotgun (WGS) entry which is preliminary data.</text>
</comment>
<feature type="transmembrane region" description="Helical" evidence="1">
    <location>
        <begin position="88"/>
        <end position="113"/>
    </location>
</feature>
<name>A0A5B7K7U6_PORTR</name>
<organism evidence="2 3">
    <name type="scientific">Portunus trituberculatus</name>
    <name type="common">Swimming crab</name>
    <name type="synonym">Neptunus trituberculatus</name>
    <dbReference type="NCBI Taxonomy" id="210409"/>
    <lineage>
        <taxon>Eukaryota</taxon>
        <taxon>Metazoa</taxon>
        <taxon>Ecdysozoa</taxon>
        <taxon>Arthropoda</taxon>
        <taxon>Crustacea</taxon>
        <taxon>Multicrustacea</taxon>
        <taxon>Malacostraca</taxon>
        <taxon>Eumalacostraca</taxon>
        <taxon>Eucarida</taxon>
        <taxon>Decapoda</taxon>
        <taxon>Pleocyemata</taxon>
        <taxon>Brachyura</taxon>
        <taxon>Eubrachyura</taxon>
        <taxon>Portunoidea</taxon>
        <taxon>Portunidae</taxon>
        <taxon>Portuninae</taxon>
        <taxon>Portunus</taxon>
    </lineage>
</organism>